<organism evidence="10 11">
    <name type="scientific">Paenibacillus arenosi</name>
    <dbReference type="NCBI Taxonomy" id="2774142"/>
    <lineage>
        <taxon>Bacteria</taxon>
        <taxon>Bacillati</taxon>
        <taxon>Bacillota</taxon>
        <taxon>Bacilli</taxon>
        <taxon>Bacillales</taxon>
        <taxon>Paenibacillaceae</taxon>
        <taxon>Paenibacillus</taxon>
    </lineage>
</organism>
<dbReference type="Gene3D" id="3.30.300.210">
    <property type="entry name" value="Nutrient germinant receptor protein C, domain 3"/>
    <property type="match status" value="1"/>
</dbReference>
<comment type="similarity">
    <text evidence="2">Belongs to the GerABKC lipoprotein family.</text>
</comment>
<gene>
    <name evidence="10" type="ORF">IFO66_13635</name>
</gene>
<feature type="domain" description="Spore germination protein N-terminal" evidence="9">
    <location>
        <begin position="28"/>
        <end position="192"/>
    </location>
</feature>
<evidence type="ECO:0000313" key="10">
    <source>
        <dbReference type="EMBL" id="MBD8499333.1"/>
    </source>
</evidence>
<dbReference type="Pfam" id="PF25198">
    <property type="entry name" value="Spore_GerAC_N"/>
    <property type="match status" value="1"/>
</dbReference>
<keyword evidence="11" id="KW-1185">Reference proteome</keyword>
<evidence type="ECO:0000259" key="8">
    <source>
        <dbReference type="Pfam" id="PF05504"/>
    </source>
</evidence>
<evidence type="ECO:0000256" key="2">
    <source>
        <dbReference type="ARBA" id="ARBA00007886"/>
    </source>
</evidence>
<evidence type="ECO:0000313" key="11">
    <source>
        <dbReference type="Proteomes" id="UP000634529"/>
    </source>
</evidence>
<dbReference type="PROSITE" id="PS51257">
    <property type="entry name" value="PROKAR_LIPOPROTEIN"/>
    <property type="match status" value="1"/>
</dbReference>
<feature type="domain" description="Spore germination GerAC-like C-terminal" evidence="8">
    <location>
        <begin position="218"/>
        <end position="385"/>
    </location>
</feature>
<evidence type="ECO:0000256" key="1">
    <source>
        <dbReference type="ARBA" id="ARBA00004635"/>
    </source>
</evidence>
<keyword evidence="5" id="KW-0472">Membrane</keyword>
<evidence type="ECO:0000256" key="5">
    <source>
        <dbReference type="ARBA" id="ARBA00023136"/>
    </source>
</evidence>
<dbReference type="PANTHER" id="PTHR35789">
    <property type="entry name" value="SPORE GERMINATION PROTEIN B3"/>
    <property type="match status" value="1"/>
</dbReference>
<reference evidence="10 11" key="1">
    <citation type="submission" date="2020-09" db="EMBL/GenBank/DDBJ databases">
        <title>Paenibacillus sp. CAU 1523 isolated from sand of Haeundae Beach.</title>
        <authorList>
            <person name="Kim W."/>
        </authorList>
    </citation>
    <scope>NUCLEOTIDE SEQUENCE [LARGE SCALE GENOMIC DNA]</scope>
    <source>
        <strain evidence="10 11">CAU 1523</strain>
    </source>
</reference>
<dbReference type="InterPro" id="IPR038501">
    <property type="entry name" value="Spore_GerAC_C_sf"/>
</dbReference>
<dbReference type="RefSeq" id="WP_192025679.1">
    <property type="nucleotide sequence ID" value="NZ_JACYTN010000010.1"/>
</dbReference>
<evidence type="ECO:0000256" key="7">
    <source>
        <dbReference type="ARBA" id="ARBA00023288"/>
    </source>
</evidence>
<accession>A0ABR9AYV4</accession>
<comment type="subcellular location">
    <subcellularLocation>
        <location evidence="1">Membrane</location>
        <topology evidence="1">Lipid-anchor</topology>
    </subcellularLocation>
</comment>
<dbReference type="InterPro" id="IPR008844">
    <property type="entry name" value="Spore_GerAC-like"/>
</dbReference>
<protein>
    <submittedName>
        <fullName evidence="10">Ger(X)C family spore germination protein</fullName>
    </submittedName>
</protein>
<dbReference type="EMBL" id="JACYTN010000010">
    <property type="protein sequence ID" value="MBD8499333.1"/>
    <property type="molecule type" value="Genomic_DNA"/>
</dbReference>
<sequence>MMLWDRRFVAYAFICLYLLLLLSSCSTDIRELNQVSIVMATGIDWDQDTNKHQITVYTLQPTSKGTNATQQDSLNEWLGSATGNSIMESAQHLRFRASKKLFWFHNRIFIISRDAARHSMPEIIDFLQRNREIRSTSLVLISDVNAEQILKTKPETQDLVVNELFGMIRNQDETGNSLGISVKDLINKDANPTQGYITGRVVTRTPKEKSEPVLALHGSALLQKGTFVNWLSSDETAIVRLLTDPDKDKVQTTFVVKDQEHDFDSITAQVAIKSRKIRSYFVGDQPEMDIYFDFTCIINELKHNQTANQMNIPALEKVIKKSIQQNFQHVITKAQRKVKVDYLEFGNHLYQHHPNKWKQIQPKWNTVFEKMPVHVTVNLTIWNTGNVQ</sequence>
<evidence type="ECO:0000256" key="6">
    <source>
        <dbReference type="ARBA" id="ARBA00023139"/>
    </source>
</evidence>
<keyword evidence="3" id="KW-0309">Germination</keyword>
<dbReference type="Proteomes" id="UP000634529">
    <property type="component" value="Unassembled WGS sequence"/>
</dbReference>
<dbReference type="PANTHER" id="PTHR35789:SF1">
    <property type="entry name" value="SPORE GERMINATION PROTEIN B3"/>
    <property type="match status" value="1"/>
</dbReference>
<keyword evidence="6" id="KW-0564">Palmitate</keyword>
<dbReference type="InterPro" id="IPR046953">
    <property type="entry name" value="Spore_GerAC-like_C"/>
</dbReference>
<dbReference type="InterPro" id="IPR057336">
    <property type="entry name" value="GerAC_N"/>
</dbReference>
<evidence type="ECO:0000259" key="9">
    <source>
        <dbReference type="Pfam" id="PF25198"/>
    </source>
</evidence>
<keyword evidence="4" id="KW-0732">Signal</keyword>
<keyword evidence="7" id="KW-0449">Lipoprotein</keyword>
<evidence type="ECO:0000256" key="4">
    <source>
        <dbReference type="ARBA" id="ARBA00022729"/>
    </source>
</evidence>
<proteinExistence type="inferred from homology"/>
<dbReference type="NCBIfam" id="TIGR02887">
    <property type="entry name" value="spore_ger_x_C"/>
    <property type="match status" value="1"/>
</dbReference>
<evidence type="ECO:0000256" key="3">
    <source>
        <dbReference type="ARBA" id="ARBA00022544"/>
    </source>
</evidence>
<name>A0ABR9AYV4_9BACL</name>
<comment type="caution">
    <text evidence="10">The sequence shown here is derived from an EMBL/GenBank/DDBJ whole genome shotgun (WGS) entry which is preliminary data.</text>
</comment>
<dbReference type="Pfam" id="PF05504">
    <property type="entry name" value="Spore_GerAC"/>
    <property type="match status" value="1"/>
</dbReference>